<reference evidence="2 3" key="1">
    <citation type="submission" date="2021-06" db="EMBL/GenBank/DDBJ databases">
        <authorList>
            <person name="Kallberg Y."/>
            <person name="Tangrot J."/>
            <person name="Rosling A."/>
        </authorList>
    </citation>
    <scope>NUCLEOTIDE SEQUENCE [LARGE SCALE GENOMIC DNA]</scope>
    <source>
        <strain evidence="2 3">120-4 pot B 10/14</strain>
    </source>
</reference>
<sequence>SSTSSYDEELDDEINFETDDLAFDEDVGYDLSDAEAALHTKYNDAKSLYQSSTTLSTKSFSPNEDQNNQGSQVYQKSFFQTVFIQDISDESNNE</sequence>
<evidence type="ECO:0000313" key="2">
    <source>
        <dbReference type="EMBL" id="CAG8854234.1"/>
    </source>
</evidence>
<evidence type="ECO:0000313" key="3">
    <source>
        <dbReference type="Proteomes" id="UP000789901"/>
    </source>
</evidence>
<gene>
    <name evidence="2" type="ORF">GMARGA_LOCUS43055</name>
</gene>
<dbReference type="EMBL" id="CAJVQB010135078">
    <property type="protein sequence ID" value="CAG8854234.1"/>
    <property type="molecule type" value="Genomic_DNA"/>
</dbReference>
<organism evidence="2 3">
    <name type="scientific">Gigaspora margarita</name>
    <dbReference type="NCBI Taxonomy" id="4874"/>
    <lineage>
        <taxon>Eukaryota</taxon>
        <taxon>Fungi</taxon>
        <taxon>Fungi incertae sedis</taxon>
        <taxon>Mucoromycota</taxon>
        <taxon>Glomeromycotina</taxon>
        <taxon>Glomeromycetes</taxon>
        <taxon>Diversisporales</taxon>
        <taxon>Gigasporaceae</taxon>
        <taxon>Gigaspora</taxon>
    </lineage>
</organism>
<name>A0ABN7XJT5_GIGMA</name>
<feature type="non-terminal residue" evidence="2">
    <location>
        <position position="94"/>
    </location>
</feature>
<feature type="non-terminal residue" evidence="2">
    <location>
        <position position="1"/>
    </location>
</feature>
<feature type="region of interest" description="Disordered" evidence="1">
    <location>
        <begin position="53"/>
        <end position="72"/>
    </location>
</feature>
<dbReference type="Proteomes" id="UP000789901">
    <property type="component" value="Unassembled WGS sequence"/>
</dbReference>
<proteinExistence type="predicted"/>
<accession>A0ABN7XJT5</accession>
<evidence type="ECO:0000256" key="1">
    <source>
        <dbReference type="SAM" id="MobiDB-lite"/>
    </source>
</evidence>
<protein>
    <submittedName>
        <fullName evidence="2">38820_t:CDS:1</fullName>
    </submittedName>
</protein>
<comment type="caution">
    <text evidence="2">The sequence shown here is derived from an EMBL/GenBank/DDBJ whole genome shotgun (WGS) entry which is preliminary data.</text>
</comment>
<keyword evidence="3" id="KW-1185">Reference proteome</keyword>